<feature type="binding site" evidence="13">
    <location>
        <position position="79"/>
    </location>
    <ligand>
        <name>Ca(2+)</name>
        <dbReference type="ChEBI" id="CHEBI:29108"/>
        <label>1</label>
    </ligand>
</feature>
<feature type="disulfide bond" evidence="15">
    <location>
        <begin position="80"/>
        <end position="85"/>
    </location>
</feature>
<evidence type="ECO:0000313" key="19">
    <source>
        <dbReference type="Proteomes" id="UP000636709"/>
    </source>
</evidence>
<evidence type="ECO:0000256" key="5">
    <source>
        <dbReference type="ARBA" id="ARBA00022617"/>
    </source>
</evidence>
<evidence type="ECO:0000256" key="3">
    <source>
        <dbReference type="ARBA" id="ARBA00006873"/>
    </source>
</evidence>
<evidence type="ECO:0000256" key="10">
    <source>
        <dbReference type="ARBA" id="ARBA00023324"/>
    </source>
</evidence>
<comment type="subcellular location">
    <subcellularLocation>
        <location evidence="2 16">Secreted</location>
    </subcellularLocation>
</comment>
<keyword evidence="19" id="KW-1185">Reference proteome</keyword>
<evidence type="ECO:0000313" key="18">
    <source>
        <dbReference type="EMBL" id="KAF8725780.1"/>
    </source>
</evidence>
<evidence type="ECO:0000256" key="15">
    <source>
        <dbReference type="PIRSR" id="PIRSR600823-5"/>
    </source>
</evidence>
<evidence type="ECO:0000256" key="11">
    <source>
        <dbReference type="PIRSR" id="PIRSR600823-1"/>
    </source>
</evidence>
<dbReference type="EC" id="1.11.1.7" evidence="16"/>
<feature type="site" description="Transition state stabilizer" evidence="14">
    <location>
        <position position="74"/>
    </location>
</feature>
<protein>
    <recommendedName>
        <fullName evidence="16">Peroxidase</fullName>
        <ecNumber evidence="16">1.11.1.7</ecNumber>
    </recommendedName>
</protein>
<evidence type="ECO:0000256" key="16">
    <source>
        <dbReference type="RuleBase" id="RU362060"/>
    </source>
</evidence>
<dbReference type="GO" id="GO:0042744">
    <property type="term" value="P:hydrogen peroxide catabolic process"/>
    <property type="evidence" value="ECO:0007669"/>
    <property type="project" value="UniProtKB-KW"/>
</dbReference>
<dbReference type="InterPro" id="IPR019794">
    <property type="entry name" value="Peroxidases_AS"/>
</dbReference>
<feature type="active site" description="Proton acceptor" evidence="11">
    <location>
        <position position="78"/>
    </location>
</feature>
<organism evidence="18 19">
    <name type="scientific">Digitaria exilis</name>
    <dbReference type="NCBI Taxonomy" id="1010633"/>
    <lineage>
        <taxon>Eukaryota</taxon>
        <taxon>Viridiplantae</taxon>
        <taxon>Streptophyta</taxon>
        <taxon>Embryophyta</taxon>
        <taxon>Tracheophyta</taxon>
        <taxon>Spermatophyta</taxon>
        <taxon>Magnoliopsida</taxon>
        <taxon>Liliopsida</taxon>
        <taxon>Poales</taxon>
        <taxon>Poaceae</taxon>
        <taxon>PACMAD clade</taxon>
        <taxon>Panicoideae</taxon>
        <taxon>Panicodae</taxon>
        <taxon>Paniceae</taxon>
        <taxon>Anthephorinae</taxon>
        <taxon>Digitaria</taxon>
    </lineage>
</organism>
<dbReference type="GO" id="GO:0140825">
    <property type="term" value="F:lactoperoxidase activity"/>
    <property type="evidence" value="ECO:0007669"/>
    <property type="project" value="UniProtKB-EC"/>
</dbReference>
<comment type="function">
    <text evidence="16">Removal of H(2)O(2), oxidation of toxic reductants, biosynthesis and degradation of lignin, suberization, auxin catabolism, response to environmental stresses such as wounding, pathogen attack and oxidative stress.</text>
</comment>
<dbReference type="Pfam" id="PF00141">
    <property type="entry name" value="peroxidase"/>
    <property type="match status" value="1"/>
</dbReference>
<feature type="disulfide bond" evidence="15">
    <location>
        <begin position="130"/>
        <end position="357"/>
    </location>
</feature>
<dbReference type="PROSITE" id="PS50873">
    <property type="entry name" value="PEROXIDASE_4"/>
    <property type="match status" value="1"/>
</dbReference>
<feature type="binding site" evidence="12">
    <location>
        <position position="174"/>
    </location>
    <ligand>
        <name>substrate</name>
    </ligand>
</feature>
<keyword evidence="7 13" id="KW-0106">Calcium</keyword>
<feature type="signal peptide" evidence="16">
    <location>
        <begin position="1"/>
        <end position="30"/>
    </location>
</feature>
<keyword evidence="16" id="KW-0964">Secreted</keyword>
<dbReference type="GO" id="GO:0006979">
    <property type="term" value="P:response to oxidative stress"/>
    <property type="evidence" value="ECO:0007669"/>
    <property type="project" value="UniProtKB-UniRule"/>
</dbReference>
<dbReference type="GO" id="GO:0005576">
    <property type="term" value="C:extracellular region"/>
    <property type="evidence" value="ECO:0007669"/>
    <property type="project" value="UniProtKB-SubCell"/>
</dbReference>
<keyword evidence="15" id="KW-1015">Disulfide bond</keyword>
<name>A0A835KFQ8_9POAL</name>
<keyword evidence="16" id="KW-0732">Signal</keyword>
<comment type="similarity">
    <text evidence="3">Belongs to the peroxidase family. Ascorbate peroxidase subfamily.</text>
</comment>
<dbReference type="PROSITE" id="PS00435">
    <property type="entry name" value="PEROXIDASE_1"/>
    <property type="match status" value="1"/>
</dbReference>
<reference evidence="18" key="1">
    <citation type="submission" date="2020-07" db="EMBL/GenBank/DDBJ databases">
        <title>Genome sequence and genetic diversity analysis of an under-domesticated orphan crop, white fonio (Digitaria exilis).</title>
        <authorList>
            <person name="Bennetzen J.L."/>
            <person name="Chen S."/>
            <person name="Ma X."/>
            <person name="Wang X."/>
            <person name="Yssel A.E.J."/>
            <person name="Chaluvadi S.R."/>
            <person name="Johnson M."/>
            <person name="Gangashetty P."/>
            <person name="Hamidou F."/>
            <person name="Sanogo M.D."/>
            <person name="Zwaenepoel A."/>
            <person name="Wallace J."/>
            <person name="Van De Peer Y."/>
            <person name="Van Deynze A."/>
        </authorList>
    </citation>
    <scope>NUCLEOTIDE SEQUENCE</scope>
    <source>
        <tissue evidence="18">Leaves</tissue>
    </source>
</reference>
<comment type="cofactor">
    <cofactor evidence="13 16">
        <name>heme b</name>
        <dbReference type="ChEBI" id="CHEBI:60344"/>
    </cofactor>
    <text evidence="13 16">Binds 1 heme b (iron(II)-protoporphyrin IX) group per subunit.</text>
</comment>
<comment type="cofactor">
    <cofactor evidence="13 16">
        <name>Ca(2+)</name>
        <dbReference type="ChEBI" id="CHEBI:29108"/>
    </cofactor>
    <text evidence="13 16">Binds 2 calcium ions per subunit.</text>
</comment>
<dbReference type="PANTHER" id="PTHR31235">
    <property type="entry name" value="PEROXIDASE 25-RELATED"/>
    <property type="match status" value="1"/>
</dbReference>
<accession>A0A835KFQ8</accession>
<dbReference type="InterPro" id="IPR010255">
    <property type="entry name" value="Haem_peroxidase_sf"/>
</dbReference>
<evidence type="ECO:0000256" key="6">
    <source>
        <dbReference type="ARBA" id="ARBA00022723"/>
    </source>
</evidence>
<feature type="binding site" evidence="13">
    <location>
        <position position="84"/>
    </location>
    <ligand>
        <name>Ca(2+)</name>
        <dbReference type="ChEBI" id="CHEBI:29108"/>
        <label>1</label>
    </ligand>
</feature>
<keyword evidence="8 16" id="KW-0560">Oxidoreductase</keyword>
<dbReference type="Gene3D" id="1.10.420.10">
    <property type="entry name" value="Peroxidase, domain 2"/>
    <property type="match status" value="1"/>
</dbReference>
<dbReference type="FunFam" id="1.10.420.10:FF:000016">
    <property type="entry name" value="Peroxidase"/>
    <property type="match status" value="1"/>
</dbReference>
<feature type="binding site" evidence="13">
    <location>
        <position position="88"/>
    </location>
    <ligand>
        <name>Ca(2+)</name>
        <dbReference type="ChEBI" id="CHEBI:29108"/>
        <label>1</label>
    </ligand>
</feature>
<evidence type="ECO:0000256" key="8">
    <source>
        <dbReference type="ARBA" id="ARBA00023002"/>
    </source>
</evidence>
<gene>
    <name evidence="18" type="ORF">HU200_020339</name>
</gene>
<dbReference type="InterPro" id="IPR000823">
    <property type="entry name" value="Peroxidase_pln"/>
</dbReference>
<evidence type="ECO:0000256" key="2">
    <source>
        <dbReference type="ARBA" id="ARBA00004613"/>
    </source>
</evidence>
<evidence type="ECO:0000256" key="7">
    <source>
        <dbReference type="ARBA" id="ARBA00022837"/>
    </source>
</evidence>
<feature type="binding site" evidence="13">
    <location>
        <position position="86"/>
    </location>
    <ligand>
        <name>Ca(2+)</name>
        <dbReference type="ChEBI" id="CHEBI:29108"/>
        <label>1</label>
    </ligand>
</feature>
<dbReference type="PROSITE" id="PS00436">
    <property type="entry name" value="PEROXIDASE_2"/>
    <property type="match status" value="1"/>
</dbReference>
<feature type="binding site" evidence="13">
    <location>
        <position position="289"/>
    </location>
    <ligand>
        <name>Ca(2+)</name>
        <dbReference type="ChEBI" id="CHEBI:29108"/>
        <label>2</label>
    </ligand>
</feature>
<comment type="catalytic activity">
    <reaction evidence="1 16">
        <text>2 a phenolic donor + H2O2 = 2 a phenolic radical donor + 2 H2O</text>
        <dbReference type="Rhea" id="RHEA:56136"/>
        <dbReference type="ChEBI" id="CHEBI:15377"/>
        <dbReference type="ChEBI" id="CHEBI:16240"/>
        <dbReference type="ChEBI" id="CHEBI:139520"/>
        <dbReference type="ChEBI" id="CHEBI:139521"/>
        <dbReference type="EC" id="1.11.1.7"/>
    </reaction>
</comment>
<comment type="similarity">
    <text evidence="16">Belongs to the peroxidase family. Classical plant (class III) peroxidase subfamily.</text>
</comment>
<evidence type="ECO:0000256" key="12">
    <source>
        <dbReference type="PIRSR" id="PIRSR600823-2"/>
    </source>
</evidence>
<keyword evidence="4 16" id="KW-0575">Peroxidase</keyword>
<dbReference type="PRINTS" id="PR00458">
    <property type="entry name" value="PEROXIDASE"/>
</dbReference>
<dbReference type="GO" id="GO:0046872">
    <property type="term" value="F:metal ion binding"/>
    <property type="evidence" value="ECO:0007669"/>
    <property type="project" value="UniProtKB-UniRule"/>
</dbReference>
<dbReference type="AlphaFoldDB" id="A0A835KFQ8"/>
<keyword evidence="10 16" id="KW-0376">Hydrogen peroxide</keyword>
<evidence type="ECO:0000256" key="13">
    <source>
        <dbReference type="PIRSR" id="PIRSR600823-3"/>
    </source>
</evidence>
<feature type="chain" id="PRO_5033112724" description="Peroxidase" evidence="16">
    <location>
        <begin position="31"/>
        <end position="395"/>
    </location>
</feature>
<dbReference type="InterPro" id="IPR002016">
    <property type="entry name" value="Haem_peroxidase"/>
</dbReference>
<keyword evidence="9 13" id="KW-0408">Iron</keyword>
<feature type="binding site" description="axial binding residue" evidence="13">
    <location>
        <position position="207"/>
    </location>
    <ligand>
        <name>heme b</name>
        <dbReference type="ChEBI" id="CHEBI:60344"/>
    </ligand>
    <ligandPart>
        <name>Fe</name>
        <dbReference type="ChEBI" id="CHEBI:18248"/>
    </ligandPart>
</feature>
<dbReference type="Gene3D" id="1.10.520.10">
    <property type="match status" value="1"/>
</dbReference>
<dbReference type="SUPFAM" id="SSF48113">
    <property type="entry name" value="Heme-dependent peroxidases"/>
    <property type="match status" value="1"/>
</dbReference>
<sequence length="395" mass="41666">MAKLTSSAGVVAASSLIIICCCCVLVVVHAGQPAAAAADDDGVFERTVFELVNAAIRGNATVDGDPRVGPALIRLLFHDCWVNGCDGSVLLDETPADGTRTEKTAAKSIGLAGFDLIDTIKSRLAAAASCADILAFAARDAATVLSGGRIRYAVRRGRGDSVSSSAAAADAALPGPDGNSSAFAFLEEAFAARGFDKGDLAALSGAHAVGVSHLPSFADRLPPSVAAAYQINGTYQRALVARQQTTTMEMMPAATTTMMNNVRDMDPAFRAASSYSGVGVDTSATGALDNSYYTANLQNMVLLKSDWELTQDDDTLARLVAYRDDAARWAHDFGDAMERLSSLRPPAGARLEIRDNCRFTNMSPGRAVVHALTSFLRKRYHQISCLLNSFIEGLM</sequence>
<keyword evidence="6 13" id="KW-0479">Metal-binding</keyword>
<dbReference type="PRINTS" id="PR00461">
    <property type="entry name" value="PLPEROXIDASE"/>
</dbReference>
<evidence type="ECO:0000259" key="17">
    <source>
        <dbReference type="PROSITE" id="PS50873"/>
    </source>
</evidence>
<feature type="binding site" evidence="13">
    <location>
        <position position="82"/>
    </location>
    <ligand>
        <name>Ca(2+)</name>
        <dbReference type="ChEBI" id="CHEBI:29108"/>
        <label>1</label>
    </ligand>
</feature>
<feature type="binding site" evidence="13">
    <location>
        <position position="281"/>
    </location>
    <ligand>
        <name>Ca(2+)</name>
        <dbReference type="ChEBI" id="CHEBI:29108"/>
        <label>2</label>
    </ligand>
</feature>
<feature type="domain" description="Plant heme peroxidase family profile" evidence="17">
    <location>
        <begin position="65"/>
        <end position="361"/>
    </location>
</feature>
<evidence type="ECO:0000256" key="9">
    <source>
        <dbReference type="ARBA" id="ARBA00023004"/>
    </source>
</evidence>
<evidence type="ECO:0000256" key="14">
    <source>
        <dbReference type="PIRSR" id="PIRSR600823-4"/>
    </source>
</evidence>
<evidence type="ECO:0000256" key="1">
    <source>
        <dbReference type="ARBA" id="ARBA00000189"/>
    </source>
</evidence>
<comment type="caution">
    <text evidence="18">The sequence shown here is derived from an EMBL/GenBank/DDBJ whole genome shotgun (WGS) entry which is preliminary data.</text>
</comment>
<keyword evidence="5 16" id="KW-0349">Heme</keyword>
<dbReference type="OrthoDB" id="682979at2759"/>
<dbReference type="EMBL" id="JACEFO010001653">
    <property type="protein sequence ID" value="KAF8725780.1"/>
    <property type="molecule type" value="Genomic_DNA"/>
</dbReference>
<proteinExistence type="inferred from homology"/>
<dbReference type="GO" id="GO:0020037">
    <property type="term" value="F:heme binding"/>
    <property type="evidence" value="ECO:0007669"/>
    <property type="project" value="UniProtKB-UniRule"/>
</dbReference>
<dbReference type="Proteomes" id="UP000636709">
    <property type="component" value="Unassembled WGS sequence"/>
</dbReference>
<dbReference type="InterPro" id="IPR019793">
    <property type="entry name" value="Peroxidases_heam-ligand_BS"/>
</dbReference>
<evidence type="ECO:0000256" key="4">
    <source>
        <dbReference type="ARBA" id="ARBA00022559"/>
    </source>
</evidence>